<dbReference type="EMBL" id="JANPWB010000012">
    <property type="protein sequence ID" value="KAJ1114630.1"/>
    <property type="molecule type" value="Genomic_DNA"/>
</dbReference>
<name>A0AAV7NF21_PLEWA</name>
<comment type="caution">
    <text evidence="2">The sequence shown here is derived from an EMBL/GenBank/DDBJ whole genome shotgun (WGS) entry which is preliminary data.</text>
</comment>
<feature type="region of interest" description="Disordered" evidence="1">
    <location>
        <begin position="1"/>
        <end position="25"/>
    </location>
</feature>
<feature type="compositionally biased region" description="Polar residues" evidence="1">
    <location>
        <begin position="75"/>
        <end position="91"/>
    </location>
</feature>
<gene>
    <name evidence="2" type="ORF">NDU88_002865</name>
</gene>
<protein>
    <submittedName>
        <fullName evidence="2">Uncharacterized protein</fullName>
    </submittedName>
</protein>
<accession>A0AAV7NF21</accession>
<keyword evidence="3" id="KW-1185">Reference proteome</keyword>
<dbReference type="Proteomes" id="UP001066276">
    <property type="component" value="Chromosome 8"/>
</dbReference>
<evidence type="ECO:0000256" key="1">
    <source>
        <dbReference type="SAM" id="MobiDB-lite"/>
    </source>
</evidence>
<evidence type="ECO:0000313" key="3">
    <source>
        <dbReference type="Proteomes" id="UP001066276"/>
    </source>
</evidence>
<sequence length="208" mass="22832">MCFTNGDRERKQTRRNSPEAQTAQHTPICAVPLIMEVQLPQSVSSSSTGAVGNVMSKKRIPTNTTQTKKTHRNTRSPPISQNRGSAMHRNCSSRQTMDAVFVGLQQMHADFEKLMMQQADQHRQIMCLLSACVVVMIQRQSPPVYPSTVPTILGARSTSQNTSSPVTSGAPCVATCVPPQMGNENTLAVDLDSDKQEINRADQSTEYL</sequence>
<feature type="compositionally biased region" description="Basic and acidic residues" evidence="1">
    <location>
        <begin position="1"/>
        <end position="10"/>
    </location>
</feature>
<organism evidence="2 3">
    <name type="scientific">Pleurodeles waltl</name>
    <name type="common">Iberian ribbed newt</name>
    <dbReference type="NCBI Taxonomy" id="8319"/>
    <lineage>
        <taxon>Eukaryota</taxon>
        <taxon>Metazoa</taxon>
        <taxon>Chordata</taxon>
        <taxon>Craniata</taxon>
        <taxon>Vertebrata</taxon>
        <taxon>Euteleostomi</taxon>
        <taxon>Amphibia</taxon>
        <taxon>Batrachia</taxon>
        <taxon>Caudata</taxon>
        <taxon>Salamandroidea</taxon>
        <taxon>Salamandridae</taxon>
        <taxon>Pleurodelinae</taxon>
        <taxon>Pleurodeles</taxon>
    </lineage>
</organism>
<evidence type="ECO:0000313" key="2">
    <source>
        <dbReference type="EMBL" id="KAJ1114630.1"/>
    </source>
</evidence>
<dbReference type="AlphaFoldDB" id="A0AAV7NF21"/>
<feature type="region of interest" description="Disordered" evidence="1">
    <location>
        <begin position="45"/>
        <end position="91"/>
    </location>
</feature>
<reference evidence="2" key="1">
    <citation type="journal article" date="2022" name="bioRxiv">
        <title>Sequencing and chromosome-scale assembly of the giantPleurodeles waltlgenome.</title>
        <authorList>
            <person name="Brown T."/>
            <person name="Elewa A."/>
            <person name="Iarovenko S."/>
            <person name="Subramanian E."/>
            <person name="Araus A.J."/>
            <person name="Petzold A."/>
            <person name="Susuki M."/>
            <person name="Suzuki K.-i.T."/>
            <person name="Hayashi T."/>
            <person name="Toyoda A."/>
            <person name="Oliveira C."/>
            <person name="Osipova E."/>
            <person name="Leigh N.D."/>
            <person name="Simon A."/>
            <person name="Yun M.H."/>
        </authorList>
    </citation>
    <scope>NUCLEOTIDE SEQUENCE</scope>
    <source>
        <strain evidence="2">20211129_DDA</strain>
        <tissue evidence="2">Liver</tissue>
    </source>
</reference>
<proteinExistence type="predicted"/>